<name>M5P687_9BACI</name>
<organism evidence="2 3">
    <name type="scientific">Bacillus sonorensis L12</name>
    <dbReference type="NCBI Taxonomy" id="1274524"/>
    <lineage>
        <taxon>Bacteria</taxon>
        <taxon>Bacillati</taxon>
        <taxon>Bacillota</taxon>
        <taxon>Bacilli</taxon>
        <taxon>Bacillales</taxon>
        <taxon>Bacillaceae</taxon>
        <taxon>Bacillus</taxon>
    </lineage>
</organism>
<dbReference type="eggNOG" id="COG2856">
    <property type="taxonomic scope" value="Bacteria"/>
</dbReference>
<dbReference type="InterPro" id="IPR052345">
    <property type="entry name" value="Rad_response_metalloprotease"/>
</dbReference>
<feature type="domain" description="IrrE N-terminal-like" evidence="1">
    <location>
        <begin position="194"/>
        <end position="293"/>
    </location>
</feature>
<reference evidence="2 3" key="1">
    <citation type="journal article" date="2013" name="Genome Announc.">
        <title>Draft Whole-Genome Sequence of Bacillus sonorensis Strain L12, a Source of Nonribosomal Lipopeptides.</title>
        <authorList>
            <person name="Adimpong D.B."/>
            <person name="Sorensen K.I."/>
            <person name="Nielsen D.S."/>
            <person name="Thorsen L."/>
            <person name="Rasmussen T.B."/>
            <person name="Derkx P.M."/>
            <person name="Jespersen L."/>
        </authorList>
    </citation>
    <scope>NUCLEOTIDE SEQUENCE [LARGE SCALE GENOMIC DNA]</scope>
    <source>
        <strain evidence="2 3">L12</strain>
    </source>
</reference>
<gene>
    <name evidence="2" type="ORF">BSONL12_06793</name>
</gene>
<dbReference type="AlphaFoldDB" id="M5P687"/>
<dbReference type="InterPro" id="IPR010359">
    <property type="entry name" value="IrrE_HExxH"/>
</dbReference>
<sequence>MTVRVQIKPELLKWAYNRTIKQDKLHNKFPKLDEWLNGNIKPTLKQLEEYANATSTPLGYLFLEKPPVEQLPIPHYRTIDKGMRKQPSPDLIETLHLMQRRQDFMKDYFERYIGDSLDFVGSYQGNKASQLANKISELFGIKSEWASKQRTFQEALNYLISKCEENRIMVMVNGIVGSNTHRPLNIEEFRGFVLVDDMAPLIFINGVDAKSAQIFTLIHEIAHIFIGSSAVVEASPLNEVDEQVEKLCNAAAAEFLCPHDTFKKAWYAHYGDRNVYKTLADIFKVSQLVIGRRALDLGIISKKEFFDFYHRYLEENQTKRNSTSSGGNFHNTTRIRLGELFSKAIIYQTKSGNMQFTDAYKLTGLKRSTFQNYASYIEGRGV</sequence>
<dbReference type="STRING" id="1274524.BSONL12_06793"/>
<evidence type="ECO:0000313" key="3">
    <source>
        <dbReference type="Proteomes" id="UP000011907"/>
    </source>
</evidence>
<dbReference type="PATRIC" id="fig|1274524.3.peg.1474"/>
<dbReference type="Gene3D" id="1.10.10.2910">
    <property type="match status" value="1"/>
</dbReference>
<dbReference type="PANTHER" id="PTHR43236">
    <property type="entry name" value="ANTITOXIN HIGA1"/>
    <property type="match status" value="1"/>
</dbReference>
<dbReference type="Pfam" id="PF06114">
    <property type="entry name" value="Peptidase_M78"/>
    <property type="match status" value="1"/>
</dbReference>
<dbReference type="RefSeq" id="WP_006637372.1">
    <property type="nucleotide sequence ID" value="NZ_AOFM01000005.1"/>
</dbReference>
<comment type="caution">
    <text evidence="2">The sequence shown here is derived from an EMBL/GenBank/DDBJ whole genome shotgun (WGS) entry which is preliminary data.</text>
</comment>
<evidence type="ECO:0000313" key="2">
    <source>
        <dbReference type="EMBL" id="EME75521.1"/>
    </source>
</evidence>
<dbReference type="Proteomes" id="UP000011907">
    <property type="component" value="Unassembled WGS sequence"/>
</dbReference>
<proteinExistence type="predicted"/>
<protein>
    <recommendedName>
        <fullName evidence="1">IrrE N-terminal-like domain-containing protein</fullName>
    </recommendedName>
</protein>
<accession>M5P687</accession>
<dbReference type="GeneID" id="92851879"/>
<dbReference type="EMBL" id="AOFM01000005">
    <property type="protein sequence ID" value="EME75521.1"/>
    <property type="molecule type" value="Genomic_DNA"/>
</dbReference>
<dbReference type="PANTHER" id="PTHR43236:SF2">
    <property type="entry name" value="BLL0069 PROTEIN"/>
    <property type="match status" value="1"/>
</dbReference>
<evidence type="ECO:0000259" key="1">
    <source>
        <dbReference type="Pfam" id="PF06114"/>
    </source>
</evidence>
<dbReference type="OrthoDB" id="9796786at2"/>